<feature type="transmembrane region" description="Helical" evidence="13">
    <location>
        <begin position="319"/>
        <end position="336"/>
    </location>
</feature>
<keyword evidence="8 17" id="KW-0067">ATP-binding</keyword>
<dbReference type="InterPro" id="IPR027417">
    <property type="entry name" value="P-loop_NTPase"/>
</dbReference>
<evidence type="ECO:0000256" key="5">
    <source>
        <dbReference type="ARBA" id="ARBA00022741"/>
    </source>
</evidence>
<evidence type="ECO:0000256" key="6">
    <source>
        <dbReference type="ARBA" id="ARBA00022801"/>
    </source>
</evidence>
<dbReference type="PROSITE" id="PS50893">
    <property type="entry name" value="ABC_TRANSPORTER_2"/>
    <property type="match status" value="1"/>
</dbReference>
<evidence type="ECO:0000256" key="8">
    <source>
        <dbReference type="ARBA" id="ARBA00022840"/>
    </source>
</evidence>
<evidence type="ECO:0000256" key="12">
    <source>
        <dbReference type="SAM" id="MobiDB-lite"/>
    </source>
</evidence>
<dbReference type="Proteomes" id="UP000306985">
    <property type="component" value="Unassembled WGS sequence"/>
</dbReference>
<feature type="transmembrane region" description="Helical" evidence="13">
    <location>
        <begin position="431"/>
        <end position="454"/>
    </location>
</feature>
<evidence type="ECO:0000259" key="16">
    <source>
        <dbReference type="PROSITE" id="PS50990"/>
    </source>
</evidence>
<comment type="caution">
    <text evidence="17">The sequence shown here is derived from an EMBL/GenBank/DDBJ whole genome shotgun (WGS) entry which is preliminary data.</text>
</comment>
<dbReference type="PROSITE" id="PS50990">
    <property type="entry name" value="PEPTIDASE_C39"/>
    <property type="match status" value="1"/>
</dbReference>
<keyword evidence="9 13" id="KW-1133">Transmembrane helix</keyword>
<dbReference type="InterPro" id="IPR011527">
    <property type="entry name" value="ABC1_TM_dom"/>
</dbReference>
<evidence type="ECO:0000259" key="14">
    <source>
        <dbReference type="PROSITE" id="PS50893"/>
    </source>
</evidence>
<dbReference type="PROSITE" id="PS00211">
    <property type="entry name" value="ABC_TRANSPORTER_1"/>
    <property type="match status" value="1"/>
</dbReference>
<dbReference type="SUPFAM" id="SSF90123">
    <property type="entry name" value="ABC transporter transmembrane region"/>
    <property type="match status" value="1"/>
</dbReference>
<dbReference type="OrthoDB" id="9806127at2"/>
<keyword evidence="6" id="KW-0378">Hydrolase</keyword>
<feature type="transmembrane region" description="Helical" evidence="13">
    <location>
        <begin position="178"/>
        <end position="202"/>
    </location>
</feature>
<comment type="similarity">
    <text evidence="11">Belongs to the ABC transporter superfamily. Lipid exporter (TC 3.A.1.106) family.</text>
</comment>
<dbReference type="GO" id="GO:0006508">
    <property type="term" value="P:proteolysis"/>
    <property type="evidence" value="ECO:0007669"/>
    <property type="project" value="InterPro"/>
</dbReference>
<dbReference type="InterPro" id="IPR003439">
    <property type="entry name" value="ABC_transporter-like_ATP-bd"/>
</dbReference>
<dbReference type="SUPFAM" id="SSF52540">
    <property type="entry name" value="P-loop containing nucleoside triphosphate hydrolases"/>
    <property type="match status" value="1"/>
</dbReference>
<dbReference type="InterPro" id="IPR017871">
    <property type="entry name" value="ABC_transporter-like_CS"/>
</dbReference>
<dbReference type="Pfam" id="PF00664">
    <property type="entry name" value="ABC_membrane"/>
    <property type="match status" value="1"/>
</dbReference>
<dbReference type="RefSeq" id="WP_137447562.1">
    <property type="nucleotide sequence ID" value="NZ_SZZH01000001.1"/>
</dbReference>
<feature type="domain" description="ABC transmembrane type-1" evidence="15">
    <location>
        <begin position="179"/>
        <end position="460"/>
    </location>
</feature>
<evidence type="ECO:0000256" key="10">
    <source>
        <dbReference type="ARBA" id="ARBA00023136"/>
    </source>
</evidence>
<reference evidence="17 18" key="1">
    <citation type="submission" date="2019-05" db="EMBL/GenBank/DDBJ databases">
        <title>Nakamurella sp. N5BH11, whole genome shotgun sequence.</title>
        <authorList>
            <person name="Tuo L."/>
        </authorList>
    </citation>
    <scope>NUCLEOTIDE SEQUENCE [LARGE SCALE GENOMIC DNA]</scope>
    <source>
        <strain evidence="17 18">N5BH11</strain>
    </source>
</reference>
<keyword evidence="10 13" id="KW-0472">Membrane</keyword>
<dbReference type="InterPro" id="IPR036640">
    <property type="entry name" value="ABC1_TM_sf"/>
</dbReference>
<feature type="compositionally biased region" description="Low complexity" evidence="12">
    <location>
        <begin position="1"/>
        <end position="12"/>
    </location>
</feature>
<feature type="transmembrane region" description="Helical" evidence="13">
    <location>
        <begin position="396"/>
        <end position="425"/>
    </location>
</feature>
<dbReference type="SMART" id="SM00382">
    <property type="entry name" value="AAA"/>
    <property type="match status" value="1"/>
</dbReference>
<evidence type="ECO:0000313" key="18">
    <source>
        <dbReference type="Proteomes" id="UP000306985"/>
    </source>
</evidence>
<evidence type="ECO:0000256" key="3">
    <source>
        <dbReference type="ARBA" id="ARBA00022475"/>
    </source>
</evidence>
<gene>
    <name evidence="17" type="ORF">FDO65_00545</name>
</gene>
<evidence type="ECO:0000256" key="13">
    <source>
        <dbReference type="SAM" id="Phobius"/>
    </source>
</evidence>
<feature type="region of interest" description="Disordered" evidence="12">
    <location>
        <begin position="1"/>
        <end position="20"/>
    </location>
</feature>
<evidence type="ECO:0000256" key="11">
    <source>
        <dbReference type="ARBA" id="ARBA00061644"/>
    </source>
</evidence>
<evidence type="ECO:0000259" key="15">
    <source>
        <dbReference type="PROSITE" id="PS50929"/>
    </source>
</evidence>
<feature type="domain" description="ABC transporter" evidence="14">
    <location>
        <begin position="502"/>
        <end position="735"/>
    </location>
</feature>
<sequence>MTTTAAPTDTADPAPPPRRARVRCPTILQMEAVECGAAALAIVLAHHGRWEPLETLREDVGVSRDGSNARSILRAARAHGLQMRAYRRSVDSVRWAPLPAILFWQLNHFVVLEGWKPGTWYLNDPATGPRQVDDDEFDRSFSGIVLAGVPGPDFVPGGRRPSVARILGRRLRAFRSPLWFVLLACLVLVVPGLAVPGLSRAFVDGYLIGGRSAVVPLVLLGMAGAAVAQILVTWLQQRAVIGLRTVMTTGLYAGQTQRILRLAMRFFTQRAASDVAYRAGLGASVAELLSGPLIAAVLSTAVAVVYLAVVFVISPTLGGLVLLAAVVVAVLLRFTARRQRDLANRQMRDQIDAAVVQSGSLNLIETLKAGGAEDQAILGISAARGRLLAVRQRQDVSLLSLQAVPVAVTSLATVALLSVGALLVMGGSLTLGSLLAVQILMGAVLAPLGALATLGGQFQTLSATVLRLQDVDAAPVDPEIVTELRRTTLGPGDSPSQLGGAVHLRGVAFGYGAHDPPLLDHVEIELRPGARVAVVGASGSGKSTVARLTVGLLQPTSGQVLFDGRPRSAVDRRVLADGVGFVDQDVTLFEASIRDNLTLFDDTVPDEAIARAIRDACLEDVVAARPGGLDAVLGPAGQGLSGGQRQRLEIARALVRDPAVMVLDEATSALDSVTERAIDLALRRRGCTCLIVAHRLSTVRDAEEIVVLDAGRVVERGTHQSLLDRGGAYARLVRA</sequence>
<comment type="subcellular location">
    <subcellularLocation>
        <location evidence="1">Cell membrane</location>
        <topology evidence="1">Multi-pass membrane protein</topology>
    </subcellularLocation>
</comment>
<feature type="transmembrane region" description="Helical" evidence="13">
    <location>
        <begin position="293"/>
        <end position="313"/>
    </location>
</feature>
<dbReference type="GO" id="GO:0008234">
    <property type="term" value="F:cysteine-type peptidase activity"/>
    <property type="evidence" value="ECO:0007669"/>
    <property type="project" value="UniProtKB-KW"/>
</dbReference>
<keyword evidence="7" id="KW-0645">Protease</keyword>
<evidence type="ECO:0000313" key="17">
    <source>
        <dbReference type="EMBL" id="TKV60259.1"/>
    </source>
</evidence>
<evidence type="ECO:0000256" key="4">
    <source>
        <dbReference type="ARBA" id="ARBA00022692"/>
    </source>
</evidence>
<keyword evidence="18" id="KW-1185">Reference proteome</keyword>
<dbReference type="PANTHER" id="PTHR43394:SF1">
    <property type="entry name" value="ATP-BINDING CASSETTE SUB-FAMILY B MEMBER 10, MITOCHONDRIAL"/>
    <property type="match status" value="1"/>
</dbReference>
<evidence type="ECO:0000256" key="1">
    <source>
        <dbReference type="ARBA" id="ARBA00004651"/>
    </source>
</evidence>
<keyword evidence="4 13" id="KW-0812">Transmembrane</keyword>
<evidence type="ECO:0000256" key="9">
    <source>
        <dbReference type="ARBA" id="ARBA00022989"/>
    </source>
</evidence>
<dbReference type="GO" id="GO:0005886">
    <property type="term" value="C:plasma membrane"/>
    <property type="evidence" value="ECO:0007669"/>
    <property type="project" value="UniProtKB-SubCell"/>
</dbReference>
<feature type="domain" description="Peptidase C39" evidence="16">
    <location>
        <begin position="29"/>
        <end position="148"/>
    </location>
</feature>
<dbReference type="Pfam" id="PF03412">
    <property type="entry name" value="Peptidase_C39"/>
    <property type="match status" value="1"/>
</dbReference>
<dbReference type="EMBL" id="SZZH01000001">
    <property type="protein sequence ID" value="TKV60259.1"/>
    <property type="molecule type" value="Genomic_DNA"/>
</dbReference>
<evidence type="ECO:0000256" key="2">
    <source>
        <dbReference type="ARBA" id="ARBA00022448"/>
    </source>
</evidence>
<dbReference type="InterPro" id="IPR005074">
    <property type="entry name" value="Peptidase_C39"/>
</dbReference>
<dbReference type="InterPro" id="IPR003593">
    <property type="entry name" value="AAA+_ATPase"/>
</dbReference>
<organism evidence="17 18">
    <name type="scientific">Nakamurella flava</name>
    <dbReference type="NCBI Taxonomy" id="2576308"/>
    <lineage>
        <taxon>Bacteria</taxon>
        <taxon>Bacillati</taxon>
        <taxon>Actinomycetota</taxon>
        <taxon>Actinomycetes</taxon>
        <taxon>Nakamurellales</taxon>
        <taxon>Nakamurellaceae</taxon>
        <taxon>Nakamurella</taxon>
    </lineage>
</organism>
<accession>A0A4U6QJB7</accession>
<feature type="transmembrane region" description="Helical" evidence="13">
    <location>
        <begin position="214"/>
        <end position="235"/>
    </location>
</feature>
<keyword evidence="2" id="KW-0813">Transport</keyword>
<dbReference type="PROSITE" id="PS50929">
    <property type="entry name" value="ABC_TM1F"/>
    <property type="match status" value="1"/>
</dbReference>
<evidence type="ECO:0000256" key="7">
    <source>
        <dbReference type="ARBA" id="ARBA00022807"/>
    </source>
</evidence>
<dbReference type="GO" id="GO:0005524">
    <property type="term" value="F:ATP binding"/>
    <property type="evidence" value="ECO:0007669"/>
    <property type="project" value="UniProtKB-KW"/>
</dbReference>
<dbReference type="Gene3D" id="3.40.50.300">
    <property type="entry name" value="P-loop containing nucleotide triphosphate hydrolases"/>
    <property type="match status" value="1"/>
</dbReference>
<dbReference type="InterPro" id="IPR039421">
    <property type="entry name" value="Type_1_exporter"/>
</dbReference>
<name>A0A4U6QJB7_9ACTN</name>
<dbReference type="Gene3D" id="3.90.70.10">
    <property type="entry name" value="Cysteine proteinases"/>
    <property type="match status" value="1"/>
</dbReference>
<dbReference type="GO" id="GO:0015421">
    <property type="term" value="F:ABC-type oligopeptide transporter activity"/>
    <property type="evidence" value="ECO:0007669"/>
    <property type="project" value="TreeGrafter"/>
</dbReference>
<dbReference type="FunFam" id="3.40.50.300:FF:000299">
    <property type="entry name" value="ABC transporter ATP-binding protein/permease"/>
    <property type="match status" value="1"/>
</dbReference>
<dbReference type="AlphaFoldDB" id="A0A4U6QJB7"/>
<dbReference type="Pfam" id="PF00005">
    <property type="entry name" value="ABC_tran"/>
    <property type="match status" value="1"/>
</dbReference>
<proteinExistence type="inferred from homology"/>
<dbReference type="Gene3D" id="1.20.1560.10">
    <property type="entry name" value="ABC transporter type 1, transmembrane domain"/>
    <property type="match status" value="1"/>
</dbReference>
<keyword evidence="5" id="KW-0547">Nucleotide-binding</keyword>
<protein>
    <submittedName>
        <fullName evidence="17">ATP-binding cassette domain-containing protein</fullName>
    </submittedName>
</protein>
<keyword evidence="7" id="KW-0788">Thiol protease</keyword>
<dbReference type="GO" id="GO:0016887">
    <property type="term" value="F:ATP hydrolysis activity"/>
    <property type="evidence" value="ECO:0007669"/>
    <property type="project" value="InterPro"/>
</dbReference>
<dbReference type="PANTHER" id="PTHR43394">
    <property type="entry name" value="ATP-DEPENDENT PERMEASE MDL1, MITOCHONDRIAL"/>
    <property type="match status" value="1"/>
</dbReference>
<keyword evidence="3" id="KW-1003">Cell membrane</keyword>